<evidence type="ECO:0000313" key="3">
    <source>
        <dbReference type="EMBL" id="KKM25927.1"/>
    </source>
</evidence>
<name>A0A0F9IEJ7_9ZZZZ</name>
<evidence type="ECO:0000256" key="1">
    <source>
        <dbReference type="ARBA" id="ARBA00022612"/>
    </source>
</evidence>
<gene>
    <name evidence="3" type="ORF">LCGC14_1590020</name>
</gene>
<comment type="caution">
    <text evidence="3">The sequence shown here is derived from an EMBL/GenBank/DDBJ whole genome shotgun (WGS) entry which is preliminary data.</text>
</comment>
<protein>
    <recommendedName>
        <fullName evidence="2">Phage tail tape measure protein domain-containing protein</fullName>
    </recommendedName>
</protein>
<dbReference type="PANTHER" id="PTHR37813">
    <property type="entry name" value="FELS-2 PROPHAGE PROTEIN"/>
    <property type="match status" value="1"/>
</dbReference>
<dbReference type="Pfam" id="PF10145">
    <property type="entry name" value="PhageMin_Tail"/>
    <property type="match status" value="1"/>
</dbReference>
<feature type="domain" description="Phage tail tape measure protein" evidence="2">
    <location>
        <begin position="103"/>
        <end position="306"/>
    </location>
</feature>
<evidence type="ECO:0000259" key="2">
    <source>
        <dbReference type="Pfam" id="PF10145"/>
    </source>
</evidence>
<sequence>MARGRAIANLAVSVTARVGKFLTGMRKARLAIFGFSKASAQAKRNSRALSQAMSRIGGVIGGAAIITGFVRLLRSVESFNQAMNQSVAIMHDVDSVMRERLANTAIEVASTVKFSAAETAKAYFFLASAGLSAQQSIAALPLVAKFAQAGMFDLSRATDLLTDAQSALGLTVKDAEQNLLSMTHVADVLVKANTLANASVQQFSEALTTKAGAALKILGKDIEEGVAVLAAFADQGLKASEAGTGLNIVLRDLTTKAIKNTAVFRAHGIAVFDSAGEMRNLADIVEDVEDAIGGLSDAEAKATLLQLGFTDKSVIFLQTLIGMSDKIREYEKGLRLAGGTTAEVAAKQLTPMQKAVARLTEAWGGLREAITSVNEGLAETVTTLSAVVKSLTQTSIVGEGVVDQLRSQPLPFFPLGGTRFEQENPILQSMARISDITGRIVFVSPREEGRMIFIAKRFEEIQEANEKRAKALIRQKRSIEDMSTAAERAQRAWGQGAKDMKAILTAAENITKEFRTPRQVFEERIGELLKLRDRTDEFGFVIRGLISDKTFDRAALAAEDKFFGPMDSAFDRVTAKAREIFFATRTPLERFGKDMAELLALGLTPDTLARATEQLRVRLKNALDRLKPPEVARIGAFRQVNLSRFALSALSGLRGKVQTTKDPAAIAKLEQIRQLLTRPTISVAG</sequence>
<accession>A0A0F9IEJ7</accession>
<keyword evidence="1" id="KW-1188">Viral release from host cell</keyword>
<dbReference type="PANTHER" id="PTHR37813:SF1">
    <property type="entry name" value="FELS-2 PROPHAGE PROTEIN"/>
    <property type="match status" value="1"/>
</dbReference>
<dbReference type="InterPro" id="IPR010090">
    <property type="entry name" value="Phage_tape_meas"/>
</dbReference>
<proteinExistence type="predicted"/>
<dbReference type="EMBL" id="LAZR01012610">
    <property type="protein sequence ID" value="KKM25927.1"/>
    <property type="molecule type" value="Genomic_DNA"/>
</dbReference>
<dbReference type="NCBIfam" id="TIGR01760">
    <property type="entry name" value="tape_meas_TP901"/>
    <property type="match status" value="1"/>
</dbReference>
<organism evidence="3">
    <name type="scientific">marine sediment metagenome</name>
    <dbReference type="NCBI Taxonomy" id="412755"/>
    <lineage>
        <taxon>unclassified sequences</taxon>
        <taxon>metagenomes</taxon>
        <taxon>ecological metagenomes</taxon>
    </lineage>
</organism>
<dbReference type="AlphaFoldDB" id="A0A0F9IEJ7"/>
<reference evidence="3" key="1">
    <citation type="journal article" date="2015" name="Nature">
        <title>Complex archaea that bridge the gap between prokaryotes and eukaryotes.</title>
        <authorList>
            <person name="Spang A."/>
            <person name="Saw J.H."/>
            <person name="Jorgensen S.L."/>
            <person name="Zaremba-Niedzwiedzka K."/>
            <person name="Martijn J."/>
            <person name="Lind A.E."/>
            <person name="van Eijk R."/>
            <person name="Schleper C."/>
            <person name="Guy L."/>
            <person name="Ettema T.J."/>
        </authorList>
    </citation>
    <scope>NUCLEOTIDE SEQUENCE</scope>
</reference>